<dbReference type="EMBL" id="CR378679">
    <property type="protein sequence ID" value="CAG23364.1"/>
    <property type="molecule type" value="Genomic_DNA"/>
</dbReference>
<evidence type="ECO:0000313" key="2">
    <source>
        <dbReference type="Proteomes" id="UP000000593"/>
    </source>
</evidence>
<gene>
    <name evidence="1" type="ordered locus">PBPRB1498</name>
</gene>
<keyword evidence="2" id="KW-1185">Reference proteome</keyword>
<name>Q6LH66_PHOPR</name>
<accession>Q6LH66</accession>
<reference evidence="2" key="1">
    <citation type="journal article" date="2005" name="Science">
        <title>Life at depth: Photobacterium profundum genome sequence and expression analysis.</title>
        <authorList>
            <person name="Vezzi A."/>
            <person name="Campanaro S."/>
            <person name="D'Angelo M."/>
            <person name="Simonato F."/>
            <person name="Vitulo N."/>
            <person name="Lauro F.M."/>
            <person name="Cestaro A."/>
            <person name="Malacrida G."/>
            <person name="Simionati B."/>
            <person name="Cannata N."/>
            <person name="Romualdi C."/>
            <person name="Bartlett D.H."/>
            <person name="Valle G."/>
        </authorList>
    </citation>
    <scope>NUCLEOTIDE SEQUENCE [LARGE SCALE GENOMIC DNA]</scope>
    <source>
        <strain evidence="2">ATCC BAA-1253 / SS9</strain>
    </source>
</reference>
<sequence length="138" mass="15769">MTLTLYKASWIQDYMEVGMKKIELEKGNFCHIRGFKPGPSTLRGIKNMNNVIEMSGYLSKLTALVPFFQIFAGRDGYTGVSLAAAGWNASIYDWENFRRAMNAIPAIKRTRLETIAEKQALFSRGKEHEFWTCVYNSL</sequence>
<proteinExistence type="predicted"/>
<organism evidence="1 2">
    <name type="scientific">Photobacterium profundum (strain SS9)</name>
    <dbReference type="NCBI Taxonomy" id="298386"/>
    <lineage>
        <taxon>Bacteria</taxon>
        <taxon>Pseudomonadati</taxon>
        <taxon>Pseudomonadota</taxon>
        <taxon>Gammaproteobacteria</taxon>
        <taxon>Vibrionales</taxon>
        <taxon>Vibrionaceae</taxon>
        <taxon>Photobacterium</taxon>
    </lineage>
</organism>
<dbReference type="eggNOG" id="ENOG5033BWR">
    <property type="taxonomic scope" value="Bacteria"/>
</dbReference>
<dbReference type="KEGG" id="ppr:PBPRB1498"/>
<dbReference type="Proteomes" id="UP000000593">
    <property type="component" value="Chromosome 2"/>
</dbReference>
<protein>
    <submittedName>
        <fullName evidence="1">Uncharacterized protein</fullName>
    </submittedName>
</protein>
<dbReference type="AlphaFoldDB" id="Q6LH66"/>
<dbReference type="HOGENOM" id="CLU_169743_0_0_6"/>
<evidence type="ECO:0000313" key="1">
    <source>
        <dbReference type="EMBL" id="CAG23364.1"/>
    </source>
</evidence>